<name>A0A4P7SLQ0_9CELL</name>
<dbReference type="AlphaFoldDB" id="A0A4P7SLQ0"/>
<dbReference type="EMBL" id="CP039291">
    <property type="protein sequence ID" value="QCB93744.1"/>
    <property type="molecule type" value="Genomic_DNA"/>
</dbReference>
<organism evidence="1 2">
    <name type="scientific">Cellulomonas shaoxiangyii</name>
    <dbReference type="NCBI Taxonomy" id="2566013"/>
    <lineage>
        <taxon>Bacteria</taxon>
        <taxon>Bacillati</taxon>
        <taxon>Actinomycetota</taxon>
        <taxon>Actinomycetes</taxon>
        <taxon>Micrococcales</taxon>
        <taxon>Cellulomonadaceae</taxon>
        <taxon>Cellulomonas</taxon>
    </lineage>
</organism>
<reference evidence="1 2" key="1">
    <citation type="submission" date="2019-04" db="EMBL/GenBank/DDBJ databases">
        <title>Isolation and identification of Cellulomonas shaoxiangyii sp. Nov. isolated from feces of the Tibetan antelopes (Pantholops hodgsonii) in the Qinghai-Tibet plateau of China.</title>
        <authorList>
            <person name="Tian Z."/>
        </authorList>
    </citation>
    <scope>NUCLEOTIDE SEQUENCE [LARGE SCALE GENOMIC DNA]</scope>
    <source>
        <strain evidence="1 2">Z28</strain>
    </source>
</reference>
<protein>
    <submittedName>
        <fullName evidence="1">Molybdenum cofactor biosynthesis protein MoaE</fullName>
    </submittedName>
</protein>
<evidence type="ECO:0000313" key="2">
    <source>
        <dbReference type="Proteomes" id="UP000296469"/>
    </source>
</evidence>
<evidence type="ECO:0000313" key="1">
    <source>
        <dbReference type="EMBL" id="QCB93744.1"/>
    </source>
</evidence>
<dbReference type="InterPro" id="IPR003448">
    <property type="entry name" value="Mopterin_biosynth_MoaE"/>
</dbReference>
<dbReference type="SUPFAM" id="SSF54690">
    <property type="entry name" value="Molybdopterin synthase subunit MoaE"/>
    <property type="match status" value="1"/>
</dbReference>
<dbReference type="RefSeq" id="WP_135975609.1">
    <property type="nucleotide sequence ID" value="NZ_CP039291.1"/>
</dbReference>
<dbReference type="GO" id="GO:0006777">
    <property type="term" value="P:Mo-molybdopterin cofactor biosynthetic process"/>
    <property type="evidence" value="ECO:0007669"/>
    <property type="project" value="InterPro"/>
</dbReference>
<dbReference type="Pfam" id="PF02391">
    <property type="entry name" value="MoaE"/>
    <property type="match status" value="1"/>
</dbReference>
<keyword evidence="2" id="KW-1185">Reference proteome</keyword>
<proteinExistence type="predicted"/>
<dbReference type="Proteomes" id="UP000296469">
    <property type="component" value="Chromosome"/>
</dbReference>
<dbReference type="CDD" id="cd00756">
    <property type="entry name" value="MoaE"/>
    <property type="match status" value="1"/>
</dbReference>
<dbReference type="InterPro" id="IPR036563">
    <property type="entry name" value="MoaE_sf"/>
</dbReference>
<accession>A0A4P7SLQ0</accession>
<dbReference type="KEGG" id="celz:E5225_09405"/>
<gene>
    <name evidence="1" type="ORF">E5225_09405</name>
</gene>
<dbReference type="Gene3D" id="3.90.1170.40">
    <property type="entry name" value="Molybdopterin biosynthesis MoaE subunit"/>
    <property type="match status" value="1"/>
</dbReference>
<sequence>MTARDSSRTTAPGRRVVGAEVTTGPVDVDALAATVADAAAGAVVTFAGVVRDHDHGRAVTGIEYVAHPDAGAVLARVAADVAARTPVDAVAVVHRVGALAVGEAALGVAVSAAHRQEAFAAAALLVDEVKEHLPVWKRQVFADGTHEWVNCA</sequence>
<dbReference type="PANTHER" id="PTHR23404">
    <property type="entry name" value="MOLYBDOPTERIN SYNTHASE RELATED"/>
    <property type="match status" value="1"/>
</dbReference>